<evidence type="ECO:0000313" key="2">
    <source>
        <dbReference type="Proteomes" id="UP001176883"/>
    </source>
</evidence>
<dbReference type="RefSeq" id="WP_303277306.1">
    <property type="nucleotide sequence ID" value="NZ_JAUOEK010000083.1"/>
</dbReference>
<dbReference type="Proteomes" id="UP001176883">
    <property type="component" value="Unassembled WGS sequence"/>
</dbReference>
<reference evidence="1" key="1">
    <citation type="submission" date="2023-07" db="EMBL/GenBank/DDBJ databases">
        <title>Two novel species in the genus Flavivirga.</title>
        <authorList>
            <person name="Kwon K."/>
        </authorList>
    </citation>
    <scope>NUCLEOTIDE SEQUENCE</scope>
    <source>
        <strain evidence="1">KCTC 52353</strain>
    </source>
</reference>
<evidence type="ECO:0000313" key="1">
    <source>
        <dbReference type="EMBL" id="MDO5969609.1"/>
    </source>
</evidence>
<keyword evidence="2" id="KW-1185">Reference proteome</keyword>
<comment type="caution">
    <text evidence="1">The sequence shown here is derived from an EMBL/GenBank/DDBJ whole genome shotgun (WGS) entry which is preliminary data.</text>
</comment>
<sequence>MEAYDKGNHKESKKYQCIHSYYKGYRKESDFINNEPYCILYFEQQFEPEQEESDFEDDYWYEITIDGHKIIGHFTIKY</sequence>
<accession>A0ABT8W966</accession>
<gene>
    <name evidence="1" type="ORF">Q4Q35_07305</name>
</gene>
<dbReference type="EMBL" id="JAUOEK010000083">
    <property type="protein sequence ID" value="MDO5969609.1"/>
    <property type="molecule type" value="Genomic_DNA"/>
</dbReference>
<organism evidence="1 2">
    <name type="scientific">Flavivirga aquimarina</name>
    <dbReference type="NCBI Taxonomy" id="2027862"/>
    <lineage>
        <taxon>Bacteria</taxon>
        <taxon>Pseudomonadati</taxon>
        <taxon>Bacteroidota</taxon>
        <taxon>Flavobacteriia</taxon>
        <taxon>Flavobacteriales</taxon>
        <taxon>Flavobacteriaceae</taxon>
        <taxon>Flavivirga</taxon>
    </lineage>
</organism>
<proteinExistence type="predicted"/>
<name>A0ABT8W966_9FLAO</name>
<protein>
    <submittedName>
        <fullName evidence="1">Uncharacterized protein</fullName>
    </submittedName>
</protein>